<gene>
    <name evidence="2" type="ORF">CBQ26_00380</name>
</gene>
<dbReference type="Gene3D" id="3.90.1530.10">
    <property type="entry name" value="Conserved hypothetical protein from pyrococcus furiosus pfu- 392566-001, ParB domain"/>
    <property type="match status" value="1"/>
</dbReference>
<comment type="caution">
    <text evidence="2">The sequence shown here is derived from an EMBL/GenBank/DDBJ whole genome shotgun (WGS) entry which is preliminary data.</text>
</comment>
<evidence type="ECO:0000313" key="2">
    <source>
        <dbReference type="EMBL" id="OWL98948.1"/>
    </source>
</evidence>
<protein>
    <recommendedName>
        <fullName evidence="1">ParB-like N-terminal domain-containing protein</fullName>
    </recommendedName>
</protein>
<dbReference type="RefSeq" id="WP_088246641.1">
    <property type="nucleotide sequence ID" value="NZ_NHMK01000003.1"/>
</dbReference>
<dbReference type="AlphaFoldDB" id="A0A246BTE1"/>
<evidence type="ECO:0000313" key="3">
    <source>
        <dbReference type="Proteomes" id="UP000197208"/>
    </source>
</evidence>
<feature type="domain" description="ParB-like N-terminal" evidence="1">
    <location>
        <begin position="60"/>
        <end position="159"/>
    </location>
</feature>
<dbReference type="InterPro" id="IPR003115">
    <property type="entry name" value="ParB_N"/>
</dbReference>
<accession>A0A246BTE1</accession>
<evidence type="ECO:0000259" key="1">
    <source>
        <dbReference type="SMART" id="SM00470"/>
    </source>
</evidence>
<dbReference type="OrthoDB" id="4536617at2"/>
<reference evidence="2 3" key="1">
    <citation type="submission" date="2017-05" db="EMBL/GenBank/DDBJ databases">
        <title>De novo genome assembly of Deniococcus indicus strain DR1.</title>
        <authorList>
            <person name="Chauhan D."/>
            <person name="Yennamalli R.M."/>
            <person name="Priyadarshini R."/>
        </authorList>
    </citation>
    <scope>NUCLEOTIDE SEQUENCE [LARGE SCALE GENOMIC DNA]</scope>
    <source>
        <strain evidence="2 3">DR1</strain>
    </source>
</reference>
<name>A0A246BTE1_9DEIO</name>
<proteinExistence type="predicted"/>
<dbReference type="SUPFAM" id="SSF110849">
    <property type="entry name" value="ParB/Sulfiredoxin"/>
    <property type="match status" value="1"/>
</dbReference>
<dbReference type="Proteomes" id="UP000197208">
    <property type="component" value="Unassembled WGS sequence"/>
</dbReference>
<dbReference type="SMART" id="SM00470">
    <property type="entry name" value="ParB"/>
    <property type="match status" value="1"/>
</dbReference>
<dbReference type="InterPro" id="IPR036086">
    <property type="entry name" value="ParB/Sulfiredoxin_sf"/>
</dbReference>
<organism evidence="2 3">
    <name type="scientific">Deinococcus indicus</name>
    <dbReference type="NCBI Taxonomy" id="223556"/>
    <lineage>
        <taxon>Bacteria</taxon>
        <taxon>Thermotogati</taxon>
        <taxon>Deinococcota</taxon>
        <taxon>Deinococci</taxon>
        <taxon>Deinococcales</taxon>
        <taxon>Deinococcaceae</taxon>
        <taxon>Deinococcus</taxon>
    </lineage>
</organism>
<sequence>MTQPRLIDPAAPDIAALAAQLAEAIAALPSTDAQVQALNTARRALHAVSPLRHHPVDLVEWVPATDVQANAYNPNTVAPPEMRALTRSIERSGYTMPVATWPGEEGQRREIIDGFHRTRVVLERPKVRASTHGYLPVTTARGDRQDVASRIEATVLHNEARGSHSVQGTQDLVEALLAQGVALDDVGRALGMDSDELLRYRQRGGLLDGVGETYSEAWE</sequence>
<keyword evidence="3" id="KW-1185">Reference proteome</keyword>
<dbReference type="EMBL" id="NHMK01000003">
    <property type="protein sequence ID" value="OWL98948.1"/>
    <property type="molecule type" value="Genomic_DNA"/>
</dbReference>